<dbReference type="OrthoDB" id="3228777at2759"/>
<dbReference type="STRING" id="686832.A0A0C3BY95"/>
<evidence type="ECO:0000313" key="3">
    <source>
        <dbReference type="Proteomes" id="UP000053424"/>
    </source>
</evidence>
<feature type="compositionally biased region" description="Basic residues" evidence="1">
    <location>
        <begin position="474"/>
        <end position="484"/>
    </location>
</feature>
<dbReference type="EMBL" id="KN831800">
    <property type="protein sequence ID" value="KIM37019.1"/>
    <property type="molecule type" value="Genomic_DNA"/>
</dbReference>
<gene>
    <name evidence="2" type="ORF">M413DRAFT_448747</name>
</gene>
<evidence type="ECO:0000256" key="1">
    <source>
        <dbReference type="SAM" id="MobiDB-lite"/>
    </source>
</evidence>
<feature type="compositionally biased region" description="Polar residues" evidence="1">
    <location>
        <begin position="1023"/>
        <end position="1033"/>
    </location>
</feature>
<feature type="region of interest" description="Disordered" evidence="1">
    <location>
        <begin position="1001"/>
        <end position="1037"/>
    </location>
</feature>
<feature type="region of interest" description="Disordered" evidence="1">
    <location>
        <begin position="77"/>
        <end position="105"/>
    </location>
</feature>
<feature type="region of interest" description="Disordered" evidence="1">
    <location>
        <begin position="671"/>
        <end position="707"/>
    </location>
</feature>
<dbReference type="HOGENOM" id="CLU_258778_0_0_1"/>
<feature type="compositionally biased region" description="Low complexity" evidence="1">
    <location>
        <begin position="674"/>
        <end position="684"/>
    </location>
</feature>
<name>A0A0C3BY95_HEBCY</name>
<reference evidence="2 3" key="1">
    <citation type="submission" date="2014-04" db="EMBL/GenBank/DDBJ databases">
        <authorList>
            <consortium name="DOE Joint Genome Institute"/>
            <person name="Kuo A."/>
            <person name="Gay G."/>
            <person name="Dore J."/>
            <person name="Kohler A."/>
            <person name="Nagy L.G."/>
            <person name="Floudas D."/>
            <person name="Copeland A."/>
            <person name="Barry K.W."/>
            <person name="Cichocki N."/>
            <person name="Veneault-Fourrey C."/>
            <person name="LaButti K."/>
            <person name="Lindquist E.A."/>
            <person name="Lipzen A."/>
            <person name="Lundell T."/>
            <person name="Morin E."/>
            <person name="Murat C."/>
            <person name="Sun H."/>
            <person name="Tunlid A."/>
            <person name="Henrissat B."/>
            <person name="Grigoriev I.V."/>
            <person name="Hibbett D.S."/>
            <person name="Martin F."/>
            <person name="Nordberg H.P."/>
            <person name="Cantor M.N."/>
            <person name="Hua S.X."/>
        </authorList>
    </citation>
    <scope>NUCLEOTIDE SEQUENCE [LARGE SCALE GENOMIC DNA]</scope>
    <source>
        <strain evidence="3">h7</strain>
    </source>
</reference>
<reference evidence="3" key="2">
    <citation type="submission" date="2015-01" db="EMBL/GenBank/DDBJ databases">
        <title>Evolutionary Origins and Diversification of the Mycorrhizal Mutualists.</title>
        <authorList>
            <consortium name="DOE Joint Genome Institute"/>
            <consortium name="Mycorrhizal Genomics Consortium"/>
            <person name="Kohler A."/>
            <person name="Kuo A."/>
            <person name="Nagy L.G."/>
            <person name="Floudas D."/>
            <person name="Copeland A."/>
            <person name="Barry K.W."/>
            <person name="Cichocki N."/>
            <person name="Veneault-Fourrey C."/>
            <person name="LaButti K."/>
            <person name="Lindquist E.A."/>
            <person name="Lipzen A."/>
            <person name="Lundell T."/>
            <person name="Morin E."/>
            <person name="Murat C."/>
            <person name="Riley R."/>
            <person name="Ohm R."/>
            <person name="Sun H."/>
            <person name="Tunlid A."/>
            <person name="Henrissat B."/>
            <person name="Grigoriev I.V."/>
            <person name="Hibbett D.S."/>
            <person name="Martin F."/>
        </authorList>
    </citation>
    <scope>NUCLEOTIDE SEQUENCE [LARGE SCALE GENOMIC DNA]</scope>
    <source>
        <strain evidence="3">h7</strain>
    </source>
</reference>
<feature type="compositionally biased region" description="Polar residues" evidence="1">
    <location>
        <begin position="1265"/>
        <end position="1280"/>
    </location>
</feature>
<accession>A0A0C3BY95</accession>
<feature type="compositionally biased region" description="Basic and acidic residues" evidence="1">
    <location>
        <begin position="1232"/>
        <end position="1251"/>
    </location>
</feature>
<keyword evidence="3" id="KW-1185">Reference proteome</keyword>
<feature type="region of interest" description="Disordered" evidence="1">
    <location>
        <begin position="966"/>
        <end position="986"/>
    </location>
</feature>
<feature type="region of interest" description="Disordered" evidence="1">
    <location>
        <begin position="1214"/>
        <end position="1312"/>
    </location>
</feature>
<feature type="region of interest" description="Disordered" evidence="1">
    <location>
        <begin position="467"/>
        <end position="512"/>
    </location>
</feature>
<feature type="compositionally biased region" description="Low complexity" evidence="1">
    <location>
        <begin position="152"/>
        <end position="164"/>
    </location>
</feature>
<evidence type="ECO:0000313" key="2">
    <source>
        <dbReference type="EMBL" id="KIM37019.1"/>
    </source>
</evidence>
<feature type="compositionally biased region" description="Low complexity" evidence="1">
    <location>
        <begin position="547"/>
        <end position="567"/>
    </location>
</feature>
<sequence length="1390" mass="149584">MPPSFVSLDAVRAGGFGESPVPPHATRRRRHSKEPNPNRISIASIFSFGGAGGSNRKSAQVSPSGQRATVARLNTKGYGKLDSPHSGSSSSDQQLHPEPSKHRQLHDKIVLQADRLSATVTDDEDYYNSYYSTLLNPRNPTNKLDAERNQLSPSTSTSAGSSISHGGGVSRQNSTSTGSGHPYAYAFPQKLTPIPSANDVPHSAPLLPTPHTPNNAPKLTFTTPQAQGPSSADPGHTAFSPRLGASNNGKLKASISTPNLRDSLIVAGQNNLAATDNNRSDMQAVPTFVFPKGKDRWLSAETWCDALLFPRPRLKLKQPPPVEGGPQFVHLEEAAMTMTSGRIVSPPTTPLKEEEFGLMQRGGWRQREMGVESRVLAHSRSLVDLNNKPPQKVKKEKEKYEGLFASSKDVIAAGEAVKARKAAAKAPRPTSWAKDDLELPTPVPSLAHVLREGEQLDLDRRAWKRQATNSFGNKHARSLSRTRSKSLTQKGRRKIDMMGAGNGSARGHHHHQSSMEYIAARACLGSQSDVLTPTIAAHKLGTSFSDGNTSTGTHSHSNSLAKTLTKSSKSHSRTHSRNDSWSKNAIKLAKATVICGFPNSSGNTLSDTSSSIIGMGPYRGPPDLEGALKRDGTKVIRLADPAHLPIDRGGALAGAASTTSLGHANYTYVRKTPSPSGSNSISESKVGVAIGTPPGEESGNVDEDGDYANYVPSHPYAQGGLSFSTGGAGGGEVQHSQPIQHRQHGGDFAGAHPSLVHPATVNVPPISEILARHKLPPHMAALHMPHPYAQVRGQAGAPRDSYIDANGLVGLHRSEDDTPHAAKMWAQLSPDLVREILPGDLQYSPYMEEGAGVGHSGDGEGRENGAGAAEVRDDDDNDDGDVKERRTLNIRDTVGVGETLVRAGEAGDNLMPDLVGAPKSKKRNGVHLVPSRSVDLGKNHQQPLDKLDLASQTHEENLGMEMSNSFNVTSSSSSPPHSPHLFSTPHDLEPFKDLFYRPTNTHSVQRTPNEPALPETPSPPHHISNSAGGSNISWDLHRRTGSSSLTSLARQLSDEFEQMALERERERTNSMYSLYEDRQVPPSGNSSRHSSTGAGTGTGLGGLVRRPTGEGRNLEFVFEEVMPMSASPTSEHGDLGMGMADPIHAFKPSDTLPEDVQSSRASSFIESTEGDDPTAMFRVGMVESVSTPPAVSSMHRNSFLGTVFVHDSKTNATTQAHGTESQGANPNPNEQAQERRPRPRHEEVESPESRAARILSGLQPPPTDVTRSSYMTTSTVSRMSGLSDFPAPPKSHHHNPHSHQHPGNNENGEDDTVVLRPLQDPEEKQNHHHLAATPRHMSLLSSYFHEAMAESESRAQSRTGDVQHDSPTLMIAALEEEDRAAFAEHLEHGR</sequence>
<feature type="compositionally biased region" description="Polar residues" evidence="1">
    <location>
        <begin position="133"/>
        <end position="142"/>
    </location>
</feature>
<feature type="compositionally biased region" description="Polar residues" evidence="1">
    <location>
        <begin position="212"/>
        <end position="230"/>
    </location>
</feature>
<feature type="compositionally biased region" description="Basic residues" evidence="1">
    <location>
        <begin position="1290"/>
        <end position="1300"/>
    </location>
</feature>
<feature type="compositionally biased region" description="Low complexity" evidence="1">
    <location>
        <begin position="80"/>
        <end position="97"/>
    </location>
</feature>
<feature type="region of interest" description="Disordered" evidence="1">
    <location>
        <begin position="1063"/>
        <end position="1108"/>
    </location>
</feature>
<organism evidence="2 3">
    <name type="scientific">Hebeloma cylindrosporum</name>
    <dbReference type="NCBI Taxonomy" id="76867"/>
    <lineage>
        <taxon>Eukaryota</taxon>
        <taxon>Fungi</taxon>
        <taxon>Dikarya</taxon>
        <taxon>Basidiomycota</taxon>
        <taxon>Agaricomycotina</taxon>
        <taxon>Agaricomycetes</taxon>
        <taxon>Agaricomycetidae</taxon>
        <taxon>Agaricales</taxon>
        <taxon>Agaricineae</taxon>
        <taxon>Hymenogastraceae</taxon>
        <taxon>Hebeloma</taxon>
    </lineage>
</organism>
<feature type="region of interest" description="Disordered" evidence="1">
    <location>
        <begin position="1"/>
        <end position="41"/>
    </location>
</feature>
<feature type="compositionally biased region" description="Low complexity" evidence="1">
    <location>
        <begin position="966"/>
        <end position="985"/>
    </location>
</feature>
<feature type="region of interest" description="Disordered" evidence="1">
    <location>
        <begin position="725"/>
        <end position="756"/>
    </location>
</feature>
<feature type="region of interest" description="Disordered" evidence="1">
    <location>
        <begin position="133"/>
        <end position="251"/>
    </location>
</feature>
<protein>
    <submittedName>
        <fullName evidence="2">Uncharacterized protein</fullName>
    </submittedName>
</protein>
<feature type="compositionally biased region" description="Polar residues" evidence="1">
    <location>
        <begin position="1214"/>
        <end position="1231"/>
    </location>
</feature>
<dbReference type="Proteomes" id="UP000053424">
    <property type="component" value="Unassembled WGS sequence"/>
</dbReference>
<proteinExistence type="predicted"/>
<feature type="region of interest" description="Disordered" evidence="1">
    <location>
        <begin position="847"/>
        <end position="884"/>
    </location>
</feature>
<feature type="region of interest" description="Disordered" evidence="1">
    <location>
        <begin position="546"/>
        <end position="581"/>
    </location>
</feature>